<name>A0A2R3Z479_9FLAO</name>
<dbReference type="RefSeq" id="WP_107011854.1">
    <property type="nucleotide sequence ID" value="NZ_CP028136.1"/>
</dbReference>
<feature type="compositionally biased region" description="Basic and acidic residues" evidence="5">
    <location>
        <begin position="283"/>
        <end position="294"/>
    </location>
</feature>
<evidence type="ECO:0000256" key="4">
    <source>
        <dbReference type="ARBA" id="ARBA00023136"/>
    </source>
</evidence>
<reference evidence="9" key="1">
    <citation type="submission" date="2018-03" db="EMBL/GenBank/DDBJ databases">
        <title>Gramella fulva sp. nov., isolated from a dry surface of tidal flat.</title>
        <authorList>
            <person name="Hwang S.H."/>
            <person name="Hwang W.M."/>
            <person name="Kang K."/>
            <person name="Ahn T.-Y."/>
        </authorList>
    </citation>
    <scope>NUCLEOTIDE SEQUENCE [LARGE SCALE GENOMIC DNA]</scope>
    <source>
        <strain evidence="9">SH35</strain>
    </source>
</reference>
<dbReference type="GO" id="GO:0008610">
    <property type="term" value="P:lipid biosynthetic process"/>
    <property type="evidence" value="ECO:0007669"/>
    <property type="project" value="InterPro"/>
</dbReference>
<accession>A0A2R3Z479</accession>
<feature type="transmembrane region" description="Helical" evidence="6">
    <location>
        <begin position="50"/>
        <end position="71"/>
    </location>
</feature>
<feature type="transmembrane region" description="Helical" evidence="6">
    <location>
        <begin position="6"/>
        <end position="29"/>
    </location>
</feature>
<dbReference type="Pfam" id="PF04116">
    <property type="entry name" value="FA_hydroxylase"/>
    <property type="match status" value="1"/>
</dbReference>
<comment type="subcellular location">
    <subcellularLocation>
        <location evidence="1">Membrane</location>
    </subcellularLocation>
</comment>
<dbReference type="GO" id="GO:0016020">
    <property type="term" value="C:membrane"/>
    <property type="evidence" value="ECO:0007669"/>
    <property type="project" value="UniProtKB-SubCell"/>
</dbReference>
<dbReference type="AlphaFoldDB" id="A0A2R3Z479"/>
<dbReference type="OrthoDB" id="9770329at2"/>
<evidence type="ECO:0000256" key="6">
    <source>
        <dbReference type="SAM" id="Phobius"/>
    </source>
</evidence>
<sequence length="294" mass="34454">MVDYKIFYPILDELGGPVLIVLFSLLLYFEYKRPLRIWVVNLKSHIIRNFGVAIPALAILRLFLIPAEVAASFWVTQNEFGILYLFPLPNWMRYILAFLLLDYLLYIWHWLNHKIPFLWRFHNVHHTDLDLGVTTALRFHFGEIFLSSFFRIAGIILIGAGPVIVLIYEVLFQSSVAFHHSNLKLPFKLEKIINYIIVTPRMHGIHHSMVQRETDSNYSSFLTIWDRLHRTLRLNIPQDDIVVGIPGYSSDGYDHTVKGLLSLPFRKQKEYWKLPNGTTPERPAQKDNPFRLKP</sequence>
<dbReference type="GO" id="GO:0005506">
    <property type="term" value="F:iron ion binding"/>
    <property type="evidence" value="ECO:0007669"/>
    <property type="project" value="InterPro"/>
</dbReference>
<evidence type="ECO:0000256" key="1">
    <source>
        <dbReference type="ARBA" id="ARBA00004370"/>
    </source>
</evidence>
<feature type="transmembrane region" description="Helical" evidence="6">
    <location>
        <begin position="91"/>
        <end position="111"/>
    </location>
</feature>
<evidence type="ECO:0000259" key="7">
    <source>
        <dbReference type="Pfam" id="PF04116"/>
    </source>
</evidence>
<protein>
    <recommendedName>
        <fullName evidence="7">Fatty acid hydroxylase domain-containing protein</fullName>
    </recommendedName>
</protein>
<feature type="region of interest" description="Disordered" evidence="5">
    <location>
        <begin position="273"/>
        <end position="294"/>
    </location>
</feature>
<proteinExistence type="predicted"/>
<dbReference type="Proteomes" id="UP000241507">
    <property type="component" value="Chromosome"/>
</dbReference>
<gene>
    <name evidence="8" type="ORF">C7S20_07225</name>
</gene>
<keyword evidence="4 6" id="KW-0472">Membrane</keyword>
<evidence type="ECO:0000313" key="9">
    <source>
        <dbReference type="Proteomes" id="UP000241507"/>
    </source>
</evidence>
<evidence type="ECO:0000256" key="3">
    <source>
        <dbReference type="ARBA" id="ARBA00022989"/>
    </source>
</evidence>
<dbReference type="InterPro" id="IPR050307">
    <property type="entry name" value="Sterol_Desaturase_Related"/>
</dbReference>
<evidence type="ECO:0000256" key="5">
    <source>
        <dbReference type="SAM" id="MobiDB-lite"/>
    </source>
</evidence>
<keyword evidence="3 6" id="KW-1133">Transmembrane helix</keyword>
<dbReference type="InterPro" id="IPR006694">
    <property type="entry name" value="Fatty_acid_hydroxylase"/>
</dbReference>
<dbReference type="EMBL" id="CP028136">
    <property type="protein sequence ID" value="AVR45076.1"/>
    <property type="molecule type" value="Genomic_DNA"/>
</dbReference>
<feature type="transmembrane region" description="Helical" evidence="6">
    <location>
        <begin position="148"/>
        <end position="168"/>
    </location>
</feature>
<dbReference type="PANTHER" id="PTHR11863">
    <property type="entry name" value="STEROL DESATURASE"/>
    <property type="match status" value="1"/>
</dbReference>
<dbReference type="KEGG" id="grs:C7S20_07225"/>
<keyword evidence="9" id="KW-1185">Reference proteome</keyword>
<dbReference type="GO" id="GO:0016491">
    <property type="term" value="F:oxidoreductase activity"/>
    <property type="evidence" value="ECO:0007669"/>
    <property type="project" value="InterPro"/>
</dbReference>
<feature type="domain" description="Fatty acid hydroxylase" evidence="7">
    <location>
        <begin position="95"/>
        <end position="231"/>
    </location>
</feature>
<organism evidence="8 9">
    <name type="scientific">Christiangramia fulva</name>
    <dbReference type="NCBI Taxonomy" id="2126553"/>
    <lineage>
        <taxon>Bacteria</taxon>
        <taxon>Pseudomonadati</taxon>
        <taxon>Bacteroidota</taxon>
        <taxon>Flavobacteriia</taxon>
        <taxon>Flavobacteriales</taxon>
        <taxon>Flavobacteriaceae</taxon>
        <taxon>Christiangramia</taxon>
    </lineage>
</organism>
<keyword evidence="2 6" id="KW-0812">Transmembrane</keyword>
<evidence type="ECO:0000313" key="8">
    <source>
        <dbReference type="EMBL" id="AVR45076.1"/>
    </source>
</evidence>
<evidence type="ECO:0000256" key="2">
    <source>
        <dbReference type="ARBA" id="ARBA00022692"/>
    </source>
</evidence>